<dbReference type="GO" id="GO:0005524">
    <property type="term" value="F:ATP binding"/>
    <property type="evidence" value="ECO:0007669"/>
    <property type="project" value="UniProtKB-KW"/>
</dbReference>
<organism evidence="10 11">
    <name type="scientific">Ricinus communis</name>
    <name type="common">Castor bean</name>
    <dbReference type="NCBI Taxonomy" id="3988"/>
    <lineage>
        <taxon>Eukaryota</taxon>
        <taxon>Viridiplantae</taxon>
        <taxon>Streptophyta</taxon>
        <taxon>Embryophyta</taxon>
        <taxon>Tracheophyta</taxon>
        <taxon>Spermatophyta</taxon>
        <taxon>Magnoliopsida</taxon>
        <taxon>eudicotyledons</taxon>
        <taxon>Gunneridae</taxon>
        <taxon>Pentapetalae</taxon>
        <taxon>rosids</taxon>
        <taxon>fabids</taxon>
        <taxon>Malpighiales</taxon>
        <taxon>Euphorbiaceae</taxon>
        <taxon>Acalyphoideae</taxon>
        <taxon>Acalypheae</taxon>
        <taxon>Ricinus</taxon>
    </lineage>
</organism>
<dbReference type="InterPro" id="IPR056789">
    <property type="entry name" value="LRR_R13L1-DRL21"/>
</dbReference>
<dbReference type="CDD" id="cd14798">
    <property type="entry name" value="RX-CC_like"/>
    <property type="match status" value="1"/>
</dbReference>
<dbReference type="SUPFAM" id="SSF52540">
    <property type="entry name" value="P-loop containing nucleoside triphosphate hydrolases"/>
    <property type="match status" value="1"/>
</dbReference>
<dbReference type="Pfam" id="PF25019">
    <property type="entry name" value="LRR_R13L1-DRL21"/>
    <property type="match status" value="1"/>
</dbReference>
<dbReference type="Proteomes" id="UP000008311">
    <property type="component" value="Unassembled WGS sequence"/>
</dbReference>
<dbReference type="Pfam" id="PF18052">
    <property type="entry name" value="Rx_N"/>
    <property type="match status" value="1"/>
</dbReference>
<dbReference type="FunFam" id="1.10.10.10:FF:000322">
    <property type="entry name" value="Probable disease resistance protein At1g63360"/>
    <property type="match status" value="1"/>
</dbReference>
<protein>
    <submittedName>
        <fullName evidence="10">Leucine-rich repeat containing protein, putative</fullName>
        <ecNumber evidence="10">3.1.3.16</ecNumber>
    </submittedName>
</protein>
<dbReference type="OrthoDB" id="1690427at2759"/>
<dbReference type="InterPro" id="IPR038005">
    <property type="entry name" value="RX-like_CC"/>
</dbReference>
<feature type="domain" description="Disease resistance protein winged helix" evidence="8">
    <location>
        <begin position="434"/>
        <end position="506"/>
    </location>
</feature>
<accession>B9S054</accession>
<dbReference type="OMA" id="ELYLYEV"/>
<feature type="domain" description="NB-ARC" evidence="6">
    <location>
        <begin position="179"/>
        <end position="350"/>
    </location>
</feature>
<dbReference type="InParanoid" id="B9S054"/>
<dbReference type="Pfam" id="PF00931">
    <property type="entry name" value="NB-ARC"/>
    <property type="match status" value="1"/>
</dbReference>
<keyword evidence="2" id="KW-0677">Repeat</keyword>
<evidence type="ECO:0000259" key="8">
    <source>
        <dbReference type="Pfam" id="PF23559"/>
    </source>
</evidence>
<gene>
    <name evidence="10" type="ORF">RCOM_1298580</name>
</gene>
<dbReference type="Gene3D" id="1.10.10.10">
    <property type="entry name" value="Winged helix-like DNA-binding domain superfamily/Winged helix DNA-binding domain"/>
    <property type="match status" value="1"/>
</dbReference>
<dbReference type="InterPro" id="IPR041118">
    <property type="entry name" value="Rx_N"/>
</dbReference>
<keyword evidence="10" id="KW-0378">Hydrolase</keyword>
<dbReference type="PANTHER" id="PTHR36766">
    <property type="entry name" value="PLANT BROAD-SPECTRUM MILDEW RESISTANCE PROTEIN RPW8"/>
    <property type="match status" value="1"/>
</dbReference>
<dbReference type="PANTHER" id="PTHR36766:SF40">
    <property type="entry name" value="DISEASE RESISTANCE PROTEIN RGA3"/>
    <property type="match status" value="1"/>
</dbReference>
<name>B9S054_RICCO</name>
<evidence type="ECO:0000256" key="4">
    <source>
        <dbReference type="ARBA" id="ARBA00022821"/>
    </source>
</evidence>
<dbReference type="InterPro" id="IPR058922">
    <property type="entry name" value="WHD_DRP"/>
</dbReference>
<dbReference type="GO" id="GO:0006952">
    <property type="term" value="P:defense response"/>
    <property type="evidence" value="ECO:0007669"/>
    <property type="project" value="UniProtKB-KW"/>
</dbReference>
<evidence type="ECO:0000256" key="3">
    <source>
        <dbReference type="ARBA" id="ARBA00022741"/>
    </source>
</evidence>
<dbReference type="Gene3D" id="1.10.8.430">
    <property type="entry name" value="Helical domain of apoptotic protease-activating factors"/>
    <property type="match status" value="1"/>
</dbReference>
<keyword evidence="5" id="KW-0067">ATP-binding</keyword>
<dbReference type="GO" id="GO:0051707">
    <property type="term" value="P:response to other organism"/>
    <property type="evidence" value="ECO:0007669"/>
    <property type="project" value="UniProtKB-ARBA"/>
</dbReference>
<dbReference type="Pfam" id="PF23559">
    <property type="entry name" value="WHD_DRP"/>
    <property type="match status" value="1"/>
</dbReference>
<evidence type="ECO:0000259" key="9">
    <source>
        <dbReference type="Pfam" id="PF25019"/>
    </source>
</evidence>
<keyword evidence="3" id="KW-0547">Nucleotide-binding</keyword>
<dbReference type="SUPFAM" id="SSF52047">
    <property type="entry name" value="RNI-like"/>
    <property type="match status" value="1"/>
</dbReference>
<dbReference type="InterPro" id="IPR027417">
    <property type="entry name" value="P-loop_NTPase"/>
</dbReference>
<feature type="domain" description="Disease resistance N-terminal" evidence="7">
    <location>
        <begin position="13"/>
        <end position="95"/>
    </location>
</feature>
<dbReference type="InterPro" id="IPR002182">
    <property type="entry name" value="NB-ARC"/>
</dbReference>
<dbReference type="Gene3D" id="3.80.10.10">
    <property type="entry name" value="Ribonuclease Inhibitor"/>
    <property type="match status" value="4"/>
</dbReference>
<dbReference type="Gene3D" id="1.20.5.4130">
    <property type="match status" value="1"/>
</dbReference>
<dbReference type="EMBL" id="EQ973836">
    <property type="protein sequence ID" value="EEF42990.1"/>
    <property type="molecule type" value="Genomic_DNA"/>
</dbReference>
<dbReference type="Gene3D" id="3.40.50.300">
    <property type="entry name" value="P-loop containing nucleotide triphosphate hydrolases"/>
    <property type="match status" value="1"/>
</dbReference>
<dbReference type="FunFam" id="3.40.50.300:FF:001091">
    <property type="entry name" value="Probable disease resistance protein At1g61300"/>
    <property type="match status" value="1"/>
</dbReference>
<keyword evidence="11" id="KW-1185">Reference proteome</keyword>
<evidence type="ECO:0000259" key="6">
    <source>
        <dbReference type="Pfam" id="PF00931"/>
    </source>
</evidence>
<feature type="domain" description="R13L1/DRL21-like LRR repeat region" evidence="9">
    <location>
        <begin position="695"/>
        <end position="818"/>
    </location>
</feature>
<dbReference type="InterPro" id="IPR042197">
    <property type="entry name" value="Apaf_helical"/>
</dbReference>
<evidence type="ECO:0000256" key="1">
    <source>
        <dbReference type="ARBA" id="ARBA00022614"/>
    </source>
</evidence>
<dbReference type="GO" id="GO:0004722">
    <property type="term" value="F:protein serine/threonine phosphatase activity"/>
    <property type="evidence" value="ECO:0007669"/>
    <property type="project" value="UniProtKB-EC"/>
</dbReference>
<evidence type="ECO:0000256" key="2">
    <source>
        <dbReference type="ARBA" id="ARBA00022737"/>
    </source>
</evidence>
<dbReference type="PRINTS" id="PR00364">
    <property type="entry name" value="DISEASERSIST"/>
</dbReference>
<dbReference type="AlphaFoldDB" id="B9S054"/>
<dbReference type="SUPFAM" id="SSF52058">
    <property type="entry name" value="L domain-like"/>
    <property type="match status" value="1"/>
</dbReference>
<keyword evidence="4" id="KW-0611">Plant defense</keyword>
<proteinExistence type="predicted"/>
<dbReference type="GO" id="GO:0043531">
    <property type="term" value="F:ADP binding"/>
    <property type="evidence" value="ECO:0007669"/>
    <property type="project" value="InterPro"/>
</dbReference>
<reference evidence="11" key="1">
    <citation type="journal article" date="2010" name="Nat. Biotechnol.">
        <title>Draft genome sequence of the oilseed species Ricinus communis.</title>
        <authorList>
            <person name="Chan A.P."/>
            <person name="Crabtree J."/>
            <person name="Zhao Q."/>
            <person name="Lorenzi H."/>
            <person name="Orvis J."/>
            <person name="Puiu D."/>
            <person name="Melake-Berhan A."/>
            <person name="Jones K.M."/>
            <person name="Redman J."/>
            <person name="Chen G."/>
            <person name="Cahoon E.B."/>
            <person name="Gedil M."/>
            <person name="Stanke M."/>
            <person name="Haas B.J."/>
            <person name="Wortman J.R."/>
            <person name="Fraser-Liggett C.M."/>
            <person name="Ravel J."/>
            <person name="Rabinowicz P.D."/>
        </authorList>
    </citation>
    <scope>NUCLEOTIDE SEQUENCE [LARGE SCALE GENOMIC DNA]</scope>
    <source>
        <strain evidence="11">cv. Hale</strain>
    </source>
</reference>
<evidence type="ECO:0000313" key="10">
    <source>
        <dbReference type="EMBL" id="EEF42990.1"/>
    </source>
</evidence>
<dbReference type="eggNOG" id="KOG4658">
    <property type="taxonomic scope" value="Eukaryota"/>
</dbReference>
<dbReference type="InterPro" id="IPR032675">
    <property type="entry name" value="LRR_dom_sf"/>
</dbReference>
<dbReference type="InterPro" id="IPR036388">
    <property type="entry name" value="WH-like_DNA-bd_sf"/>
</dbReference>
<evidence type="ECO:0000259" key="7">
    <source>
        <dbReference type="Pfam" id="PF18052"/>
    </source>
</evidence>
<dbReference type="KEGG" id="rcu:8262630"/>
<evidence type="ECO:0000313" key="11">
    <source>
        <dbReference type="Proteomes" id="UP000008311"/>
    </source>
</evidence>
<dbReference type="EC" id="3.1.3.16" evidence="10"/>
<evidence type="ECO:0000256" key="5">
    <source>
        <dbReference type="ARBA" id="ARBA00022840"/>
    </source>
</evidence>
<keyword evidence="1" id="KW-0433">Leucine-rich repeat</keyword>
<sequence>MAEAVPFGIATNILMNLGSSTFQEIGATYGVKKDLRKLENTLSTIKAALLDAEERQEKSHLVQDWIRKLKDVVYDADDVLDSFATKALSRQLDTTTAAAAAGIRIKEQVSEFFSMSNQLAFRYKMAQNIKDIRERVDDIAADMWKFNFKGRVFELGVHDKGRGQTHSFVPTSEIIGRDRNKEEIVNLLTCSSSRSNLSIVPIVGIGGSGKTTLAQLVYQDKRVVSSFEERMWVCVYKNFDVRMIASSIVKSITKIDPGNLELDQLQSCLRENLDGKRYLLVLDDVWDESYERWVCLESLLRIGAQGSKILVTTRSRKVASVMGISCPYVLEGLREDDCWALFEHMAFEGDKERVNPSLITIGKQMVRRCKGVPLAVKSLGNVMRTKTEETEWLTVQNDEIWRISFDDDEIMPALKLSYDHLPIPLRQCFAFCSIFPKEYIIQKDLLIQLWIAHGYIHSTNGNQHLEDLGDQYFKDLLARSFFQEVETDEYGHIKTFKMHDLMHGLAQVVAGTDCAIAGTDVENISERVHHVSVLQPSYSPEVAKHLLEAKSMRTLFLPDDYGFTEESAWATLISKFKCLRALDLHHSCIRQLPYTIGKLKHLRYLDLSDNGDFKSLPCFICNLYNLQTLLLSNCTSLQCLPRDLGKLISLRHLMIDGCHRLTHLPSQLGKLTSLQRLPRFIIALNKECFPGSAKLKDLNGLNQLRDELCIENLGEVKNDVFESKGSNLKGKKFLRSLNLNWGPIRGGDNEHDELLMQNLQPHSNLKKLHVEGYGAVKFSSWLSLLRGIVKITIKNCHKCQHLPPLHELRTLKFLSLQELTNLEYIDDGSSQPSSSLIFFPSLKVLSLVDLPNLKRWWRTKAAAELMSNSEIASSLLAEHQEEQPMLLPFFPRLSSLKVHHCFNLTSMPLHPYLEELYLYEVSEELLQQQRTMIITAMTMRISMMMMMMAALQSPKASSSSPSSSSSTSCSTSSSFNSSIPSHYSFSASPLSKLKSLQLVRIDDLKSLPEIWLPNLTSLELIKIEECPRLQCLPGEGFRALTSLRTLRIYRCENLKTLSQGIQYLTALEELRIKSCEKLHLSDDGMQLQDLKNLHCLELNDIPRMTSLPNWIQDIPCLLELHIEECHSLSTLPEWIGSLSSLQRLKISYISRLTSLPDSIRALAALQQLRICNCPKLSKRCRKPTGADWLKFSHVAMIKINGKWVQRLT</sequence>